<feature type="region of interest" description="Disordered" evidence="1">
    <location>
        <begin position="321"/>
        <end position="344"/>
    </location>
</feature>
<dbReference type="InterPro" id="IPR019956">
    <property type="entry name" value="Ubiquitin_dom"/>
</dbReference>
<feature type="region of interest" description="Disordered" evidence="1">
    <location>
        <begin position="498"/>
        <end position="632"/>
    </location>
</feature>
<feature type="region of interest" description="Disordered" evidence="1">
    <location>
        <begin position="256"/>
        <end position="282"/>
    </location>
</feature>
<dbReference type="PANTHER" id="PTHR15204:SF9">
    <property type="entry name" value="UBIQUITIN-RELATED"/>
    <property type="match status" value="1"/>
</dbReference>
<comment type="caution">
    <text evidence="3">The sequence shown here is derived from an EMBL/GenBank/DDBJ whole genome shotgun (WGS) entry which is preliminary data.</text>
</comment>
<feature type="compositionally biased region" description="Polar residues" evidence="1">
    <location>
        <begin position="321"/>
        <end position="338"/>
    </location>
</feature>
<name>A0AAP0CD53_9ASTR</name>
<dbReference type="InterPro" id="IPR029071">
    <property type="entry name" value="Ubiquitin-like_domsf"/>
</dbReference>
<accession>A0AAP0CD53</accession>
<dbReference type="Pfam" id="PF00240">
    <property type="entry name" value="ubiquitin"/>
    <property type="match status" value="1"/>
</dbReference>
<evidence type="ECO:0000313" key="3">
    <source>
        <dbReference type="EMBL" id="KAK9053148.1"/>
    </source>
</evidence>
<feature type="compositionally biased region" description="Polar residues" evidence="1">
    <location>
        <begin position="574"/>
        <end position="589"/>
    </location>
</feature>
<dbReference type="SUPFAM" id="SSF54236">
    <property type="entry name" value="Ubiquitin-like"/>
    <property type="match status" value="1"/>
</dbReference>
<dbReference type="EMBL" id="JBCNJP010000027">
    <property type="protein sequence ID" value="KAK9053148.1"/>
    <property type="molecule type" value="Genomic_DNA"/>
</dbReference>
<reference evidence="3 4" key="1">
    <citation type="submission" date="2024-04" db="EMBL/GenBank/DDBJ databases">
        <title>The reference genome of an endangered Asteraceae, Deinandra increscens subsp. villosa, native to the Central Coast of California.</title>
        <authorList>
            <person name="Guilliams M."/>
            <person name="Hasenstab-Lehman K."/>
            <person name="Meyer R."/>
            <person name="Mcevoy S."/>
        </authorList>
    </citation>
    <scope>NUCLEOTIDE SEQUENCE [LARGE SCALE GENOMIC DNA]</scope>
    <source>
        <tissue evidence="3">Leaf</tissue>
    </source>
</reference>
<dbReference type="PANTHER" id="PTHR15204">
    <property type="entry name" value="LARGE PROLINE-RICH PROTEIN BAG6"/>
    <property type="match status" value="1"/>
</dbReference>
<proteinExistence type="predicted"/>
<feature type="region of interest" description="Disordered" evidence="1">
    <location>
        <begin position="161"/>
        <end position="195"/>
    </location>
</feature>
<protein>
    <recommendedName>
        <fullName evidence="2">Ubiquitin-like domain-containing protein</fullName>
    </recommendedName>
</protein>
<gene>
    <name evidence="3" type="ORF">SSX86_029778</name>
</gene>
<dbReference type="GO" id="GO:0031593">
    <property type="term" value="F:polyubiquitin modification-dependent protein binding"/>
    <property type="evidence" value="ECO:0007669"/>
    <property type="project" value="TreeGrafter"/>
</dbReference>
<feature type="compositionally biased region" description="Low complexity" evidence="1">
    <location>
        <begin position="257"/>
        <end position="278"/>
    </location>
</feature>
<dbReference type="FunFam" id="3.10.20.90:FF:000154">
    <property type="entry name" value="Large proline-rich protein BAG6"/>
    <property type="match status" value="1"/>
</dbReference>
<keyword evidence="4" id="KW-1185">Reference proteome</keyword>
<dbReference type="PROSITE" id="PS50053">
    <property type="entry name" value="UBIQUITIN_2"/>
    <property type="match status" value="1"/>
</dbReference>
<dbReference type="GO" id="GO:0051787">
    <property type="term" value="F:misfolded protein binding"/>
    <property type="evidence" value="ECO:0007669"/>
    <property type="project" value="TreeGrafter"/>
</dbReference>
<dbReference type="InterPro" id="IPR000626">
    <property type="entry name" value="Ubiquitin-like_dom"/>
</dbReference>
<evidence type="ECO:0000313" key="4">
    <source>
        <dbReference type="Proteomes" id="UP001408789"/>
    </source>
</evidence>
<evidence type="ECO:0000259" key="2">
    <source>
        <dbReference type="PROSITE" id="PS50053"/>
    </source>
</evidence>
<feature type="compositionally biased region" description="Polar residues" evidence="1">
    <location>
        <begin position="498"/>
        <end position="521"/>
    </location>
</feature>
<dbReference type="GO" id="GO:0071818">
    <property type="term" value="C:BAT3 complex"/>
    <property type="evidence" value="ECO:0007669"/>
    <property type="project" value="TreeGrafter"/>
</dbReference>
<feature type="region of interest" description="Disordered" evidence="1">
    <location>
        <begin position="1"/>
        <end position="20"/>
    </location>
</feature>
<feature type="compositionally biased region" description="Low complexity" evidence="1">
    <location>
        <begin position="169"/>
        <end position="185"/>
    </location>
</feature>
<dbReference type="Proteomes" id="UP001408789">
    <property type="component" value="Unassembled WGS sequence"/>
</dbReference>
<sequence length="837" mass="88122">MSKCSLLKPVPPQHQQSKHTHRIETVVNINISFLPPACLHRLSSRSFDDESSGSQATPFRLQQSILFNHPMADEHVSMSSVAGESSESTVEIHIKTLDSQLYNFRVDKNMLVSAFKEKIANDVGLPVGQQRLIFRGKVLKDEHRLSEYHVESGHTLHLVARQPSESQPSSGSSTNTTTANGSNTGQDANVPGSRPRVAHVSHSVVLGTFGGGDQNVGGAQDISRVISAVLDSFGVRDGNVTGPQPNMQFNIPRQAAQGNEPGVNVNNQGQGQPGNHGQSVSQGVQIPLGAGIAIPTLATPILDSLHTLSEFMNHMEQALSQNGYQPNQPSNGADSSPTVELPSSARGVPLPAALAVVMRHAQRLLSGPAINSLSHTAGRLEEEESITDPTVRTQIQSEAMQSGLAMQHLGALLLELGRTMLTLRIGQSHAESSVHAGPAVYISPSGPNPIMVQPFPLQTHSLFGGSATPINSSGFGPIGIGAVPRHINVHIHAGIGQRGTNVESNQGEHVTGTAETGTGVNLQARGVDDSTRSENQVSAGQPEGSMPETEDQKDTEGTTSSSISIKSTNEAEGASSSNTVTDNLGNASTVPLGLGLGGLQSKRRSRQTKTEPPSGSVPSANPPTSNPAGDQLNPAAIMNEVIANPALDGLLSGVSSQTGIGSPDVLRNMLGQLTQNPAMMNTVNQIAQQIDSNQDLSNMFAGMGGPQGGSSGGGGGFDLSSMIQQMMPMVAQAFGGGGSGSNMFQQPPPGNRELQPTTIHDISSDSQANLEDLVEKIEHQESPEVVFTSVVEAAAHLNDEGDNADEISEICVEEGLTQEFMEMLKRDVSRRAEEERE</sequence>
<dbReference type="AlphaFoldDB" id="A0AAP0CD53"/>
<organism evidence="3 4">
    <name type="scientific">Deinandra increscens subsp. villosa</name>
    <dbReference type="NCBI Taxonomy" id="3103831"/>
    <lineage>
        <taxon>Eukaryota</taxon>
        <taxon>Viridiplantae</taxon>
        <taxon>Streptophyta</taxon>
        <taxon>Embryophyta</taxon>
        <taxon>Tracheophyta</taxon>
        <taxon>Spermatophyta</taxon>
        <taxon>Magnoliopsida</taxon>
        <taxon>eudicotyledons</taxon>
        <taxon>Gunneridae</taxon>
        <taxon>Pentapetalae</taxon>
        <taxon>asterids</taxon>
        <taxon>campanulids</taxon>
        <taxon>Asterales</taxon>
        <taxon>Asteraceae</taxon>
        <taxon>Asteroideae</taxon>
        <taxon>Heliantheae alliance</taxon>
        <taxon>Madieae</taxon>
        <taxon>Madiinae</taxon>
        <taxon>Deinandra</taxon>
    </lineage>
</organism>
<dbReference type="SMART" id="SM00213">
    <property type="entry name" value="UBQ"/>
    <property type="match status" value="1"/>
</dbReference>
<dbReference type="Gene3D" id="3.10.20.90">
    <property type="entry name" value="Phosphatidylinositol 3-kinase Catalytic Subunit, Chain A, domain 1"/>
    <property type="match status" value="1"/>
</dbReference>
<feature type="compositionally biased region" description="Low complexity" evidence="1">
    <location>
        <begin position="558"/>
        <end position="568"/>
    </location>
</feature>
<evidence type="ECO:0000256" key="1">
    <source>
        <dbReference type="SAM" id="MobiDB-lite"/>
    </source>
</evidence>
<feature type="compositionally biased region" description="Polar residues" evidence="1">
    <location>
        <begin position="610"/>
        <end position="619"/>
    </location>
</feature>
<feature type="domain" description="Ubiquitin-like" evidence="2">
    <location>
        <begin position="90"/>
        <end position="165"/>
    </location>
</feature>
<dbReference type="GO" id="GO:0036503">
    <property type="term" value="P:ERAD pathway"/>
    <property type="evidence" value="ECO:0007669"/>
    <property type="project" value="TreeGrafter"/>
</dbReference>
<dbReference type="PRINTS" id="PR00348">
    <property type="entry name" value="UBIQUITIN"/>
</dbReference>